<evidence type="ECO:0000313" key="21">
    <source>
        <dbReference type="Proteomes" id="UP000612055"/>
    </source>
</evidence>
<keyword evidence="5" id="KW-0479">Metal-binding</keyword>
<dbReference type="InterPro" id="IPR002717">
    <property type="entry name" value="HAT_MYST-type"/>
</dbReference>
<keyword evidence="10" id="KW-0805">Transcription regulation</keyword>
<keyword evidence="4" id="KW-0808">Transferase</keyword>
<feature type="region of interest" description="Disordered" evidence="18">
    <location>
        <begin position="220"/>
        <end position="254"/>
    </location>
</feature>
<keyword evidence="13 17" id="KW-0539">Nucleus</keyword>
<dbReference type="InterPro" id="IPR040706">
    <property type="entry name" value="Zf-MYST"/>
</dbReference>
<evidence type="ECO:0000256" key="13">
    <source>
        <dbReference type="ARBA" id="ARBA00023242"/>
    </source>
</evidence>
<dbReference type="InterPro" id="IPR036388">
    <property type="entry name" value="WH-like_DNA-bd_sf"/>
</dbReference>
<evidence type="ECO:0000256" key="18">
    <source>
        <dbReference type="SAM" id="MobiDB-lite"/>
    </source>
</evidence>
<dbReference type="Pfam" id="PF17772">
    <property type="entry name" value="zf-MYST"/>
    <property type="match status" value="1"/>
</dbReference>
<keyword evidence="7" id="KW-0862">Zinc</keyword>
<dbReference type="CDD" id="cd04301">
    <property type="entry name" value="NAT_SF"/>
    <property type="match status" value="1"/>
</dbReference>
<dbReference type="AlphaFoldDB" id="A0A835YD89"/>
<evidence type="ECO:0000256" key="4">
    <source>
        <dbReference type="ARBA" id="ARBA00022679"/>
    </source>
</evidence>
<evidence type="ECO:0000256" key="3">
    <source>
        <dbReference type="ARBA" id="ARBA00013184"/>
    </source>
</evidence>
<feature type="active site" description="Proton donor/acceptor" evidence="16">
    <location>
        <position position="440"/>
    </location>
</feature>
<dbReference type="InterPro" id="IPR025995">
    <property type="entry name" value="Tudor-knot"/>
</dbReference>
<name>A0A835YD89_9CHLO</name>
<dbReference type="Proteomes" id="UP000612055">
    <property type="component" value="Unassembled WGS sequence"/>
</dbReference>
<dbReference type="FunFam" id="2.30.30.140:FF:000067">
    <property type="entry name" value="Histone acetyltransferase"/>
    <property type="match status" value="1"/>
</dbReference>
<evidence type="ECO:0000313" key="20">
    <source>
        <dbReference type="EMBL" id="KAG2495394.1"/>
    </source>
</evidence>
<dbReference type="GO" id="GO:0003682">
    <property type="term" value="F:chromatin binding"/>
    <property type="evidence" value="ECO:0007669"/>
    <property type="project" value="TreeGrafter"/>
</dbReference>
<dbReference type="FunFam" id="3.40.630.30:FF:000002">
    <property type="entry name" value="Histone acetyltransferase"/>
    <property type="match status" value="1"/>
</dbReference>
<keyword evidence="14" id="KW-0012">Acyltransferase</keyword>
<dbReference type="Gene3D" id="1.10.10.10">
    <property type="entry name" value="Winged helix-like DNA-binding domain superfamily/Winged helix DNA-binding domain"/>
    <property type="match status" value="1"/>
</dbReference>
<feature type="compositionally biased region" description="Low complexity" evidence="18">
    <location>
        <begin position="31"/>
        <end position="43"/>
    </location>
</feature>
<reference evidence="20" key="1">
    <citation type="journal article" date="2020" name="bioRxiv">
        <title>Comparative genomics of Chlamydomonas.</title>
        <authorList>
            <person name="Craig R.J."/>
            <person name="Hasan A.R."/>
            <person name="Ness R.W."/>
            <person name="Keightley P.D."/>
        </authorList>
    </citation>
    <scope>NUCLEOTIDE SEQUENCE</scope>
    <source>
        <strain evidence="20">CCAP 11/70</strain>
    </source>
</reference>
<dbReference type="Gene3D" id="3.40.630.30">
    <property type="match status" value="1"/>
</dbReference>
<dbReference type="Gene3D" id="3.30.60.60">
    <property type="entry name" value="N-acetyl transferase-like"/>
    <property type="match status" value="1"/>
</dbReference>
<dbReference type="OrthoDB" id="787137at2759"/>
<dbReference type="SUPFAM" id="SSF55729">
    <property type="entry name" value="Acyl-CoA N-acyltransferases (Nat)"/>
    <property type="match status" value="1"/>
</dbReference>
<proteinExistence type="inferred from homology"/>
<dbReference type="GO" id="GO:0000785">
    <property type="term" value="C:chromatin"/>
    <property type="evidence" value="ECO:0007669"/>
    <property type="project" value="TreeGrafter"/>
</dbReference>
<keyword evidence="8" id="KW-0156">Chromatin regulator</keyword>
<evidence type="ECO:0000256" key="16">
    <source>
        <dbReference type="PIRSR" id="PIRSR602717-51"/>
    </source>
</evidence>
<evidence type="ECO:0000256" key="12">
    <source>
        <dbReference type="ARBA" id="ARBA00023163"/>
    </source>
</evidence>
<dbReference type="FunFam" id="3.30.60.60:FF:000001">
    <property type="entry name" value="Histone acetyltransferase"/>
    <property type="match status" value="1"/>
</dbReference>
<dbReference type="Pfam" id="PF01853">
    <property type="entry name" value="MOZ_SAS"/>
    <property type="match status" value="1"/>
</dbReference>
<feature type="compositionally biased region" description="Gly residues" evidence="18">
    <location>
        <begin position="46"/>
        <end position="59"/>
    </location>
</feature>
<evidence type="ECO:0000256" key="9">
    <source>
        <dbReference type="ARBA" id="ARBA00022990"/>
    </source>
</evidence>
<evidence type="ECO:0000256" key="10">
    <source>
        <dbReference type="ARBA" id="ARBA00023015"/>
    </source>
</evidence>
<evidence type="ECO:0000256" key="14">
    <source>
        <dbReference type="ARBA" id="ARBA00023315"/>
    </source>
</evidence>
<evidence type="ECO:0000256" key="2">
    <source>
        <dbReference type="ARBA" id="ARBA00010107"/>
    </source>
</evidence>
<dbReference type="GO" id="GO:0006281">
    <property type="term" value="P:DNA repair"/>
    <property type="evidence" value="ECO:0007669"/>
    <property type="project" value="UniProtKB-ARBA"/>
</dbReference>
<evidence type="ECO:0000256" key="8">
    <source>
        <dbReference type="ARBA" id="ARBA00022853"/>
    </source>
</evidence>
<evidence type="ECO:0000259" key="19">
    <source>
        <dbReference type="PROSITE" id="PS51726"/>
    </source>
</evidence>
<dbReference type="EC" id="2.3.1.48" evidence="3 17"/>
<comment type="subcellular location">
    <subcellularLocation>
        <location evidence="1 17">Nucleus</location>
    </subcellularLocation>
</comment>
<evidence type="ECO:0000256" key="1">
    <source>
        <dbReference type="ARBA" id="ARBA00004123"/>
    </source>
</evidence>
<evidence type="ECO:0000256" key="11">
    <source>
        <dbReference type="ARBA" id="ARBA00023159"/>
    </source>
</evidence>
<keyword evidence="12" id="KW-0804">Transcription</keyword>
<keyword evidence="21" id="KW-1185">Reference proteome</keyword>
<dbReference type="InterPro" id="IPR016197">
    <property type="entry name" value="Chromo-like_dom_sf"/>
</dbReference>
<accession>A0A835YD89</accession>
<dbReference type="GO" id="GO:0006357">
    <property type="term" value="P:regulation of transcription by RNA polymerase II"/>
    <property type="evidence" value="ECO:0007669"/>
    <property type="project" value="TreeGrafter"/>
</dbReference>
<dbReference type="GO" id="GO:0008270">
    <property type="term" value="F:zinc ion binding"/>
    <property type="evidence" value="ECO:0007669"/>
    <property type="project" value="UniProtKB-KW"/>
</dbReference>
<evidence type="ECO:0000256" key="6">
    <source>
        <dbReference type="ARBA" id="ARBA00022771"/>
    </source>
</evidence>
<dbReference type="GO" id="GO:0010224">
    <property type="term" value="P:response to UV-B"/>
    <property type="evidence" value="ECO:0007669"/>
    <property type="project" value="UniProtKB-ARBA"/>
</dbReference>
<dbReference type="Gene3D" id="2.30.30.140">
    <property type="match status" value="1"/>
</dbReference>
<comment type="similarity">
    <text evidence="2 17">Belongs to the MYST (SAS/MOZ) family.</text>
</comment>
<evidence type="ECO:0000256" key="7">
    <source>
        <dbReference type="ARBA" id="ARBA00022833"/>
    </source>
</evidence>
<sequence>MVDTSGTPEPHGGEGADAGGHQAQKRRRVGSTSATPAATPPTSQMGAGGDVVAGGGGLDGADSRPPGLPPLPGAPTPGAAVPLGKGKGKGSKVVGKGGNLMLSRAGAGGPSLKAQGKAGAPSKGGGAGGRGGAGGDGADSGTILVAGKNGVEVRLPLEIGSRVDCRWRDGAFHAVRVIERRNLGDPSDPRAWDYYVHYVGFNRRMDEWVVLAQLDLSTAEVEQPVEGPPDKKGQKKKQAAEEHDSDSEHADFDPNALREHEEFTKVKNIETIELGRHQMDTWYFSPFPPEFKDCKKLYFCEYSLAFFKRRSQMIRHMKKCPLRHPPGTEIYRNGSVCMFEVDGKKEKAFCQNLCYLAKLFLDHKTLYYDVDLFLFYILCELDERGAHIVGYFSKEKCSEEGYNLACILTLPAYQRKGYGKFLISMSYELSKVEGKVGTPERPLSDLGRVSYHGYWTRELLAILRDPDIGSISIKELSELTAIKPDDIINTLQTLGLIQYQKGQHVICAAPKLVEKHLKAAGGPGLVVDPAKIVWTPYNAERDYEKFGR</sequence>
<keyword evidence="6" id="KW-0863">Zinc-finger</keyword>
<protein>
    <recommendedName>
        <fullName evidence="3 17">Histone acetyltransferase</fullName>
        <ecNumber evidence="3 17">2.3.1.48</ecNumber>
    </recommendedName>
</protein>
<evidence type="ECO:0000256" key="17">
    <source>
        <dbReference type="RuleBase" id="RU361211"/>
    </source>
</evidence>
<dbReference type="PANTHER" id="PTHR10615:SF161">
    <property type="entry name" value="HISTONE ACETYLTRANSFERASE KAT7"/>
    <property type="match status" value="1"/>
</dbReference>
<dbReference type="GO" id="GO:0005634">
    <property type="term" value="C:nucleus"/>
    <property type="evidence" value="ECO:0007669"/>
    <property type="project" value="UniProtKB-SubCell"/>
</dbReference>
<evidence type="ECO:0000256" key="5">
    <source>
        <dbReference type="ARBA" id="ARBA00022723"/>
    </source>
</evidence>
<keyword evidence="11" id="KW-0010">Activator</keyword>
<gene>
    <name evidence="20" type="ORF">HYH03_006661</name>
</gene>
<dbReference type="InterPro" id="IPR016181">
    <property type="entry name" value="Acyl_CoA_acyltransferase"/>
</dbReference>
<dbReference type="InterPro" id="IPR050603">
    <property type="entry name" value="MYST_HAT"/>
</dbReference>
<feature type="compositionally biased region" description="Basic and acidic residues" evidence="18">
    <location>
        <begin position="228"/>
        <end position="254"/>
    </location>
</feature>
<feature type="domain" description="MYST-type HAT" evidence="19">
    <location>
        <begin position="264"/>
        <end position="536"/>
    </location>
</feature>
<comment type="caution">
    <text evidence="20">The sequence shown here is derived from an EMBL/GenBank/DDBJ whole genome shotgun (WGS) entry which is preliminary data.</text>
</comment>
<dbReference type="GO" id="GO:0004402">
    <property type="term" value="F:histone acetyltransferase activity"/>
    <property type="evidence" value="ECO:0007669"/>
    <property type="project" value="InterPro"/>
</dbReference>
<keyword evidence="9" id="KW-0007">Acetylation</keyword>
<evidence type="ECO:0000256" key="15">
    <source>
        <dbReference type="ARBA" id="ARBA00048017"/>
    </source>
</evidence>
<dbReference type="SUPFAM" id="SSF54160">
    <property type="entry name" value="Chromo domain-like"/>
    <property type="match status" value="1"/>
</dbReference>
<feature type="compositionally biased region" description="Gly residues" evidence="18">
    <location>
        <begin position="122"/>
        <end position="135"/>
    </location>
</feature>
<comment type="catalytic activity">
    <reaction evidence="15 17">
        <text>L-lysyl-[protein] + acetyl-CoA = N(6)-acetyl-L-lysyl-[protein] + CoA + H(+)</text>
        <dbReference type="Rhea" id="RHEA:45948"/>
        <dbReference type="Rhea" id="RHEA-COMP:9752"/>
        <dbReference type="Rhea" id="RHEA-COMP:10731"/>
        <dbReference type="ChEBI" id="CHEBI:15378"/>
        <dbReference type="ChEBI" id="CHEBI:29969"/>
        <dbReference type="ChEBI" id="CHEBI:57287"/>
        <dbReference type="ChEBI" id="CHEBI:57288"/>
        <dbReference type="ChEBI" id="CHEBI:61930"/>
        <dbReference type="EC" id="2.3.1.48"/>
    </reaction>
</comment>
<feature type="compositionally biased region" description="Pro residues" evidence="18">
    <location>
        <begin position="66"/>
        <end position="75"/>
    </location>
</feature>
<dbReference type="EMBL" id="JAEHOE010000025">
    <property type="protein sequence ID" value="KAG2495394.1"/>
    <property type="molecule type" value="Genomic_DNA"/>
</dbReference>
<dbReference type="FunFam" id="1.10.10.10:FF:000022">
    <property type="entry name" value="Histone acetyltransferase"/>
    <property type="match status" value="1"/>
</dbReference>
<dbReference type="PANTHER" id="PTHR10615">
    <property type="entry name" value="HISTONE ACETYLTRANSFERASE"/>
    <property type="match status" value="1"/>
</dbReference>
<dbReference type="Pfam" id="PF11717">
    <property type="entry name" value="Tudor-knot"/>
    <property type="match status" value="1"/>
</dbReference>
<feature type="region of interest" description="Disordered" evidence="18">
    <location>
        <begin position="1"/>
        <end position="135"/>
    </location>
</feature>
<dbReference type="PROSITE" id="PS51726">
    <property type="entry name" value="MYST_HAT"/>
    <property type="match status" value="1"/>
</dbReference>
<organism evidence="20 21">
    <name type="scientific">Edaphochlamys debaryana</name>
    <dbReference type="NCBI Taxonomy" id="47281"/>
    <lineage>
        <taxon>Eukaryota</taxon>
        <taxon>Viridiplantae</taxon>
        <taxon>Chlorophyta</taxon>
        <taxon>core chlorophytes</taxon>
        <taxon>Chlorophyceae</taxon>
        <taxon>CS clade</taxon>
        <taxon>Chlamydomonadales</taxon>
        <taxon>Chlamydomonadales incertae sedis</taxon>
        <taxon>Edaphochlamys</taxon>
    </lineage>
</organism>
<dbReference type="GO" id="GO:0003712">
    <property type="term" value="F:transcription coregulator activity"/>
    <property type="evidence" value="ECO:0007669"/>
    <property type="project" value="TreeGrafter"/>
</dbReference>